<accession>A0A8J3J212</accession>
<feature type="transmembrane region" description="Helical" evidence="1">
    <location>
        <begin position="41"/>
        <end position="63"/>
    </location>
</feature>
<sequence>MRLTVHLRPNAAYLAILAIGAAAVAYAIVVGSVLVGIPAGVLTLVLGAPVVVSTVCRVPVVAVDERGLRLPLMSVRLAWPDVAGARPGTRLGGRAPRPVLLVFPRDPRAVAGRVRPWLRSEARTNLTRYGTPIVLAAASLDRSLDEIAAAVRHHVEHRDAARGQ</sequence>
<dbReference type="RefSeq" id="WP_203662135.1">
    <property type="nucleotide sequence ID" value="NZ_BAAAZM010000001.1"/>
</dbReference>
<comment type="caution">
    <text evidence="2">The sequence shown here is derived from an EMBL/GenBank/DDBJ whole genome shotgun (WGS) entry which is preliminary data.</text>
</comment>
<evidence type="ECO:0000313" key="3">
    <source>
        <dbReference type="Proteomes" id="UP000612808"/>
    </source>
</evidence>
<dbReference type="AlphaFoldDB" id="A0A8J3J212"/>
<proteinExistence type="predicted"/>
<keyword evidence="1" id="KW-0812">Transmembrane</keyword>
<feature type="transmembrane region" description="Helical" evidence="1">
    <location>
        <begin position="12"/>
        <end position="35"/>
    </location>
</feature>
<protein>
    <submittedName>
        <fullName evidence="2">Uncharacterized protein</fullName>
    </submittedName>
</protein>
<keyword evidence="1" id="KW-1133">Transmembrane helix</keyword>
<keyword evidence="3" id="KW-1185">Reference proteome</keyword>
<evidence type="ECO:0000313" key="2">
    <source>
        <dbReference type="EMBL" id="GID14306.1"/>
    </source>
</evidence>
<organism evidence="2 3">
    <name type="scientific">Actinocatenispora rupis</name>
    <dbReference type="NCBI Taxonomy" id="519421"/>
    <lineage>
        <taxon>Bacteria</taxon>
        <taxon>Bacillati</taxon>
        <taxon>Actinomycetota</taxon>
        <taxon>Actinomycetes</taxon>
        <taxon>Micromonosporales</taxon>
        <taxon>Micromonosporaceae</taxon>
        <taxon>Actinocatenispora</taxon>
    </lineage>
</organism>
<gene>
    <name evidence="2" type="ORF">Aru02nite_51950</name>
</gene>
<dbReference type="EMBL" id="BOMB01000030">
    <property type="protein sequence ID" value="GID14306.1"/>
    <property type="molecule type" value="Genomic_DNA"/>
</dbReference>
<evidence type="ECO:0000256" key="1">
    <source>
        <dbReference type="SAM" id="Phobius"/>
    </source>
</evidence>
<dbReference type="Proteomes" id="UP000612808">
    <property type="component" value="Unassembled WGS sequence"/>
</dbReference>
<keyword evidence="1" id="KW-0472">Membrane</keyword>
<reference evidence="2" key="1">
    <citation type="submission" date="2021-01" db="EMBL/GenBank/DDBJ databases">
        <title>Whole genome shotgun sequence of Actinocatenispora rupis NBRC 107355.</title>
        <authorList>
            <person name="Komaki H."/>
            <person name="Tamura T."/>
        </authorList>
    </citation>
    <scope>NUCLEOTIDE SEQUENCE</scope>
    <source>
        <strain evidence="2">NBRC 107355</strain>
    </source>
</reference>
<name>A0A8J3J212_9ACTN</name>